<name>A0A2W2G8S6_9ACTN</name>
<dbReference type="PANTHER" id="PTHR33169:SF27">
    <property type="entry name" value="TRANSCRIPTIONAL REGULATOR PADR FAMILY PROTEIN"/>
    <property type="match status" value="1"/>
</dbReference>
<feature type="domain" description="Transcription regulator PadR N-terminal" evidence="1">
    <location>
        <begin position="15"/>
        <end position="89"/>
    </location>
</feature>
<sequence>MSTRRRVSNLLGLAVLGLLQESPMHPHAMAAAFRERGLDSAFKLTTGSLYDTVNALLRAGWISAVEITRSGNRPERTVYAHTPLGRQEFLRWLDELLRTPAAEYPKFLSAVTYLGALGKEGAAAALRARSAALRTLIDDARRDHARVVDGGLAPRLFVIEVEYAVRMYEAELGWVEEIITEIETGALEWPQGVATEAGEVRG</sequence>
<protein>
    <submittedName>
        <fullName evidence="2">PadR family transcriptional regulator</fullName>
    </submittedName>
</protein>
<dbReference type="RefSeq" id="WP_111170171.1">
    <property type="nucleotide sequence ID" value="NZ_POUA01000255.1"/>
</dbReference>
<organism evidence="2 3">
    <name type="scientific">Spongiactinospora gelatinilytica</name>
    <dbReference type="NCBI Taxonomy" id="2666298"/>
    <lineage>
        <taxon>Bacteria</taxon>
        <taxon>Bacillati</taxon>
        <taxon>Actinomycetota</taxon>
        <taxon>Actinomycetes</taxon>
        <taxon>Streptosporangiales</taxon>
        <taxon>Streptosporangiaceae</taxon>
        <taxon>Spongiactinospora</taxon>
    </lineage>
</organism>
<dbReference type="Pfam" id="PF03551">
    <property type="entry name" value="PadR"/>
    <property type="match status" value="1"/>
</dbReference>
<comment type="caution">
    <text evidence="2">The sequence shown here is derived from an EMBL/GenBank/DDBJ whole genome shotgun (WGS) entry which is preliminary data.</text>
</comment>
<dbReference type="Gene3D" id="1.10.10.10">
    <property type="entry name" value="Winged helix-like DNA-binding domain superfamily/Winged helix DNA-binding domain"/>
    <property type="match status" value="1"/>
</dbReference>
<evidence type="ECO:0000259" key="1">
    <source>
        <dbReference type="Pfam" id="PF03551"/>
    </source>
</evidence>
<accession>A0A2W2G8S6</accession>
<dbReference type="InterPro" id="IPR036388">
    <property type="entry name" value="WH-like_DNA-bd_sf"/>
</dbReference>
<dbReference type="PANTHER" id="PTHR33169">
    <property type="entry name" value="PADR-FAMILY TRANSCRIPTIONAL REGULATOR"/>
    <property type="match status" value="1"/>
</dbReference>
<dbReference type="SUPFAM" id="SSF46785">
    <property type="entry name" value="Winged helix' DNA-binding domain"/>
    <property type="match status" value="1"/>
</dbReference>
<dbReference type="EMBL" id="POUA01000255">
    <property type="protein sequence ID" value="PZG36665.1"/>
    <property type="molecule type" value="Genomic_DNA"/>
</dbReference>
<dbReference type="AlphaFoldDB" id="A0A2W2G8S6"/>
<dbReference type="InterPro" id="IPR005149">
    <property type="entry name" value="Tscrpt_reg_PadR_N"/>
</dbReference>
<proteinExistence type="predicted"/>
<gene>
    <name evidence="2" type="ORF">C1I98_26620</name>
</gene>
<evidence type="ECO:0000313" key="3">
    <source>
        <dbReference type="Proteomes" id="UP000248544"/>
    </source>
</evidence>
<dbReference type="Proteomes" id="UP000248544">
    <property type="component" value="Unassembled WGS sequence"/>
</dbReference>
<dbReference type="InterPro" id="IPR052509">
    <property type="entry name" value="Metal_resp_DNA-bind_regulator"/>
</dbReference>
<dbReference type="InterPro" id="IPR036390">
    <property type="entry name" value="WH_DNA-bd_sf"/>
</dbReference>
<reference evidence="2 3" key="1">
    <citation type="submission" date="2018-01" db="EMBL/GenBank/DDBJ databases">
        <title>Draft genome sequence of Sphaerisporangium sp. 7K107.</title>
        <authorList>
            <person name="Sahin N."/>
            <person name="Saygin H."/>
            <person name="Ay H."/>
        </authorList>
    </citation>
    <scope>NUCLEOTIDE SEQUENCE [LARGE SCALE GENOMIC DNA]</scope>
    <source>
        <strain evidence="2 3">7K107</strain>
    </source>
</reference>
<keyword evidence="3" id="KW-1185">Reference proteome</keyword>
<evidence type="ECO:0000313" key="2">
    <source>
        <dbReference type="EMBL" id="PZG36665.1"/>
    </source>
</evidence>